<sequence>MNYYGLYVGVYVSTLELFKSHNHKQGCALIFIRILKVNFIANFIERVNLNRRLDFLDWDNNWRWLGMSESKMSDLIKIVSFIHL</sequence>
<keyword evidence="2" id="KW-1185">Reference proteome</keyword>
<evidence type="ECO:0000313" key="2">
    <source>
        <dbReference type="Proteomes" id="UP000276133"/>
    </source>
</evidence>
<protein>
    <submittedName>
        <fullName evidence="1">Uncharacterized protein</fullName>
    </submittedName>
</protein>
<organism evidence="1 2">
    <name type="scientific">Brachionus plicatilis</name>
    <name type="common">Marine rotifer</name>
    <name type="synonym">Brachionus muelleri</name>
    <dbReference type="NCBI Taxonomy" id="10195"/>
    <lineage>
        <taxon>Eukaryota</taxon>
        <taxon>Metazoa</taxon>
        <taxon>Spiralia</taxon>
        <taxon>Gnathifera</taxon>
        <taxon>Rotifera</taxon>
        <taxon>Eurotatoria</taxon>
        <taxon>Monogononta</taxon>
        <taxon>Pseudotrocha</taxon>
        <taxon>Ploima</taxon>
        <taxon>Brachionidae</taxon>
        <taxon>Brachionus</taxon>
    </lineage>
</organism>
<proteinExistence type="predicted"/>
<dbReference type="Proteomes" id="UP000276133">
    <property type="component" value="Unassembled WGS sequence"/>
</dbReference>
<reference evidence="1 2" key="1">
    <citation type="journal article" date="2018" name="Sci. Rep.">
        <title>Genomic signatures of local adaptation to the degree of environmental predictability in rotifers.</title>
        <authorList>
            <person name="Franch-Gras L."/>
            <person name="Hahn C."/>
            <person name="Garcia-Roger E.M."/>
            <person name="Carmona M.J."/>
            <person name="Serra M."/>
            <person name="Gomez A."/>
        </authorList>
    </citation>
    <scope>NUCLEOTIDE SEQUENCE [LARGE SCALE GENOMIC DNA]</scope>
    <source>
        <strain evidence="1">HYR1</strain>
    </source>
</reference>
<comment type="caution">
    <text evidence="1">The sequence shown here is derived from an EMBL/GenBank/DDBJ whole genome shotgun (WGS) entry which is preliminary data.</text>
</comment>
<evidence type="ECO:0000313" key="1">
    <source>
        <dbReference type="EMBL" id="RNA11539.1"/>
    </source>
</evidence>
<dbReference type="AlphaFoldDB" id="A0A3M7QJS8"/>
<gene>
    <name evidence="1" type="ORF">BpHYR1_002873</name>
</gene>
<dbReference type="EMBL" id="REGN01005933">
    <property type="protein sequence ID" value="RNA11539.1"/>
    <property type="molecule type" value="Genomic_DNA"/>
</dbReference>
<name>A0A3M7QJS8_BRAPC</name>
<accession>A0A3M7QJS8</accession>